<sequence>MTVDRPRREPCGEPRRRPRPRAAAAAVTASLLLGGCSAGGGGAAAGGAPELTIWTDQLKYEAVLAVAEQFGEEQGIEVEVEAVSSELQSAFVTANAAGNGPDVVVGAHDWIGNLVQNGAIEALPLNPEELSAYDETAIEATTYAGQLYGVPYGAEAVALYRNTDVVPEEPATLDAAIAAGRRAVAEGQVESALNLPVGQEGDAYHMEALLTSGGGYLFGTDEEGYDAADLGIGQPGSLAAAERIGELGERGEGVLRRSISGDNAIALFAAGDAAFLISGPWALADLEGAGLPYAVQPVPPFEGADPAVPFMGAQAFMVAANGENKAYAQEFVTRGVNNEEAMTTLYDLAGLPPAMLSVAEAVAAEDPTVEVFTQAYQGGAPMPALPAMAAVWEPLGQAYSAIVGGADPAATMRTAGETISSAIGD</sequence>
<dbReference type="PANTHER" id="PTHR30061:SF50">
    <property type="entry name" value="MALTOSE_MALTODEXTRIN-BINDING PERIPLASMIC PROTEIN"/>
    <property type="match status" value="1"/>
</dbReference>
<feature type="region of interest" description="Disordered" evidence="5">
    <location>
        <begin position="1"/>
        <end position="21"/>
    </location>
</feature>
<dbReference type="SUPFAM" id="SSF53850">
    <property type="entry name" value="Periplasmic binding protein-like II"/>
    <property type="match status" value="1"/>
</dbReference>
<proteinExistence type="inferred from homology"/>
<dbReference type="Proteomes" id="UP001500621">
    <property type="component" value="Unassembled WGS sequence"/>
</dbReference>
<dbReference type="RefSeq" id="WP_345264569.1">
    <property type="nucleotide sequence ID" value="NZ_BAABIM010000002.1"/>
</dbReference>
<dbReference type="Gene3D" id="3.40.190.10">
    <property type="entry name" value="Periplasmic binding protein-like II"/>
    <property type="match status" value="2"/>
</dbReference>
<gene>
    <name evidence="6" type="ORF">GCM10023226_16250</name>
</gene>
<dbReference type="PRINTS" id="PR00181">
    <property type="entry name" value="MALTOSEBP"/>
</dbReference>
<keyword evidence="3" id="KW-0762">Sugar transport</keyword>
<dbReference type="InterPro" id="IPR006060">
    <property type="entry name" value="Maltose/Cyclodextrin-bd"/>
</dbReference>
<dbReference type="InterPro" id="IPR006059">
    <property type="entry name" value="SBP"/>
</dbReference>
<evidence type="ECO:0000313" key="6">
    <source>
        <dbReference type="EMBL" id="GAA4679807.1"/>
    </source>
</evidence>
<dbReference type="PANTHER" id="PTHR30061">
    <property type="entry name" value="MALTOSE-BINDING PERIPLASMIC PROTEIN"/>
    <property type="match status" value="1"/>
</dbReference>
<organism evidence="6 7">
    <name type="scientific">Nocardioides nanhaiensis</name>
    <dbReference type="NCBI Taxonomy" id="1476871"/>
    <lineage>
        <taxon>Bacteria</taxon>
        <taxon>Bacillati</taxon>
        <taxon>Actinomycetota</taxon>
        <taxon>Actinomycetes</taxon>
        <taxon>Propionibacteriales</taxon>
        <taxon>Nocardioidaceae</taxon>
        <taxon>Nocardioides</taxon>
    </lineage>
</organism>
<evidence type="ECO:0000256" key="1">
    <source>
        <dbReference type="ARBA" id="ARBA00008520"/>
    </source>
</evidence>
<evidence type="ECO:0000256" key="5">
    <source>
        <dbReference type="SAM" id="MobiDB-lite"/>
    </source>
</evidence>
<evidence type="ECO:0000256" key="3">
    <source>
        <dbReference type="ARBA" id="ARBA00022597"/>
    </source>
</evidence>
<evidence type="ECO:0000256" key="4">
    <source>
        <dbReference type="ARBA" id="ARBA00022729"/>
    </source>
</evidence>
<feature type="compositionally biased region" description="Basic and acidic residues" evidence="5">
    <location>
        <begin position="1"/>
        <end position="15"/>
    </location>
</feature>
<name>A0ABP8W3D2_9ACTN</name>
<accession>A0ABP8W3D2</accession>
<keyword evidence="7" id="KW-1185">Reference proteome</keyword>
<keyword evidence="4" id="KW-0732">Signal</keyword>
<comment type="caution">
    <text evidence="6">The sequence shown here is derived from an EMBL/GenBank/DDBJ whole genome shotgun (WGS) entry which is preliminary data.</text>
</comment>
<keyword evidence="2" id="KW-0813">Transport</keyword>
<dbReference type="Pfam" id="PF13416">
    <property type="entry name" value="SBP_bac_8"/>
    <property type="match status" value="1"/>
</dbReference>
<protein>
    <submittedName>
        <fullName evidence="6">Extracellular solute-binding protein</fullName>
    </submittedName>
</protein>
<comment type="similarity">
    <text evidence="1">Belongs to the bacterial solute-binding protein 1 family.</text>
</comment>
<evidence type="ECO:0000313" key="7">
    <source>
        <dbReference type="Proteomes" id="UP001500621"/>
    </source>
</evidence>
<dbReference type="EMBL" id="BAABIM010000002">
    <property type="protein sequence ID" value="GAA4679807.1"/>
    <property type="molecule type" value="Genomic_DNA"/>
</dbReference>
<evidence type="ECO:0000256" key="2">
    <source>
        <dbReference type="ARBA" id="ARBA00022448"/>
    </source>
</evidence>
<reference evidence="7" key="1">
    <citation type="journal article" date="2019" name="Int. J. Syst. Evol. Microbiol.">
        <title>The Global Catalogue of Microorganisms (GCM) 10K type strain sequencing project: providing services to taxonomists for standard genome sequencing and annotation.</title>
        <authorList>
            <consortium name="The Broad Institute Genomics Platform"/>
            <consortium name="The Broad Institute Genome Sequencing Center for Infectious Disease"/>
            <person name="Wu L."/>
            <person name="Ma J."/>
        </authorList>
    </citation>
    <scope>NUCLEOTIDE SEQUENCE [LARGE SCALE GENOMIC DNA]</scope>
    <source>
        <strain evidence="7">JCM 18127</strain>
    </source>
</reference>